<dbReference type="GO" id="GO:0006139">
    <property type="term" value="P:nucleobase-containing compound metabolic process"/>
    <property type="evidence" value="ECO:0007669"/>
    <property type="project" value="InterPro"/>
</dbReference>
<dbReference type="GO" id="GO:0003676">
    <property type="term" value="F:nucleic acid binding"/>
    <property type="evidence" value="ECO:0007669"/>
    <property type="project" value="InterPro"/>
</dbReference>
<dbReference type="InterPro" id="IPR027417">
    <property type="entry name" value="P-loop_NTPase"/>
</dbReference>
<dbReference type="GeneID" id="75052815"/>
<organism evidence="6 7">
    <name type="scientific">Blautia producta</name>
    <dbReference type="NCBI Taxonomy" id="33035"/>
    <lineage>
        <taxon>Bacteria</taxon>
        <taxon>Bacillati</taxon>
        <taxon>Bacillota</taxon>
        <taxon>Clostridia</taxon>
        <taxon>Lachnospirales</taxon>
        <taxon>Lachnospiraceae</taxon>
        <taxon>Blautia</taxon>
    </lineage>
</organism>
<evidence type="ECO:0000256" key="4">
    <source>
        <dbReference type="ARBA" id="ARBA00038058"/>
    </source>
</evidence>
<keyword evidence="6" id="KW-0347">Helicase</keyword>
<evidence type="ECO:0000256" key="2">
    <source>
        <dbReference type="ARBA" id="ARBA00022801"/>
    </source>
</evidence>
<protein>
    <submittedName>
        <fullName evidence="6">ATP-dependent DNA helicase</fullName>
    </submittedName>
</protein>
<dbReference type="AlphaFoldDB" id="A0A7G5MPG2"/>
<dbReference type="PROSITE" id="PS51193">
    <property type="entry name" value="HELICASE_ATP_BIND_2"/>
    <property type="match status" value="1"/>
</dbReference>
<feature type="domain" description="Helicase ATP-binding" evidence="5">
    <location>
        <begin position="20"/>
        <end position="302"/>
    </location>
</feature>
<evidence type="ECO:0000256" key="3">
    <source>
        <dbReference type="ARBA" id="ARBA00022840"/>
    </source>
</evidence>
<keyword evidence="2" id="KW-0378">Hydrolase</keyword>
<name>A0A7G5MPG2_9FIRM</name>
<accession>A0A7G5MPG2</accession>
<comment type="similarity">
    <text evidence="4">Belongs to the helicase family. DinG subfamily.</text>
</comment>
<dbReference type="RefSeq" id="WP_018593451.1">
    <property type="nucleotide sequence ID" value="NZ_CABLBP010000001.1"/>
</dbReference>
<dbReference type="InterPro" id="IPR045028">
    <property type="entry name" value="DinG/Rad3-like"/>
</dbReference>
<dbReference type="GO" id="GO:0003678">
    <property type="term" value="F:DNA helicase activity"/>
    <property type="evidence" value="ECO:0007669"/>
    <property type="project" value="TreeGrafter"/>
</dbReference>
<keyword evidence="1" id="KW-0547">Nucleotide-binding</keyword>
<dbReference type="Gene3D" id="3.40.50.300">
    <property type="entry name" value="P-loop containing nucleotide triphosphate hydrolases"/>
    <property type="match status" value="2"/>
</dbReference>
<sequence>MNYKNQYQRKAHREVDFIFLTLLPQAGLSVREEQVKLSHQMLDALLEGNIALCDAGVGIGKTYAYLVACILMRKYVAATGNGWLCDKRPIVISTSSIALQEAIIQEYIPFLSDVFLSAGLIGSPLKAIVRKGKEHFVCDERLGVRLEAVREKPKNELQKKALFSLKQIYDMDEVPNLSSFDRRLVCVPKFCPKECPGRTSCRYQMYLKQARDPDIFFQICNHNYLLADSSHRAKDYKPLLTDYRALIVDEAHKLPEAARQMYGKSLCYEDILEICYFLEREHQGMAVKKLKSVFHNLFHVVRENYIAKDGPASAFHMTEECAIVLEEGKAILKELTEKLRGIAPGWIRNQLEEAGEVLSIFSGSGKRYILHLEQDKGKLPQLCATSRKIPDILSGVLWSRGFPAILTSGTLKAGNGFSRTRQENGLGKEVRVTEYVAESPFAYEKNCLLYLPQTLQRTKHGSREEAVMLAQHIQRLICSTYGHTLVLFTSYSLMGSVYQILRDSLPFPMVEVWRNAQEEIMRFKTLENAVLFAAGSCWEGVDFPGDIVSSLIIVRLPFAVPDPLREAEKERYATLPEYIRDIIVPDMQKKLRQGFGRAIRTESDTCVVSILDHRAVAGGRYHEDVLCALPACQMAESIEDVEAFIRRQKQEGYYM</sequence>
<evidence type="ECO:0000259" key="5">
    <source>
        <dbReference type="PROSITE" id="PS51193"/>
    </source>
</evidence>
<dbReference type="SUPFAM" id="SSF52540">
    <property type="entry name" value="P-loop containing nucleoside triphosphate hydrolases"/>
    <property type="match status" value="1"/>
</dbReference>
<evidence type="ECO:0000313" key="6">
    <source>
        <dbReference type="EMBL" id="QMW76505.1"/>
    </source>
</evidence>
<dbReference type="GO" id="GO:0016818">
    <property type="term" value="F:hydrolase activity, acting on acid anhydrides, in phosphorus-containing anhydrides"/>
    <property type="evidence" value="ECO:0007669"/>
    <property type="project" value="InterPro"/>
</dbReference>
<dbReference type="InterPro" id="IPR006555">
    <property type="entry name" value="ATP-dep_Helicase_C"/>
</dbReference>
<keyword evidence="3" id="KW-0067">ATP-binding</keyword>
<dbReference type="SMART" id="SM00491">
    <property type="entry name" value="HELICc2"/>
    <property type="match status" value="1"/>
</dbReference>
<reference evidence="6 7" key="1">
    <citation type="submission" date="2019-04" db="EMBL/GenBank/DDBJ databases">
        <authorList>
            <person name="Schori C."/>
            <person name="Ahrens C."/>
        </authorList>
    </citation>
    <scope>NUCLEOTIDE SEQUENCE [LARGE SCALE GENOMIC DNA]</scope>
    <source>
        <strain evidence="6 7">DSM 2950</strain>
    </source>
</reference>
<evidence type="ECO:0000256" key="1">
    <source>
        <dbReference type="ARBA" id="ARBA00022741"/>
    </source>
</evidence>
<dbReference type="Proteomes" id="UP000515789">
    <property type="component" value="Chromosome"/>
</dbReference>
<dbReference type="InterPro" id="IPR014013">
    <property type="entry name" value="Helic_SF1/SF2_ATP-bd_DinG/Rad3"/>
</dbReference>
<gene>
    <name evidence="6" type="ORF">E5259_02240</name>
</gene>
<proteinExistence type="inferred from homology"/>
<dbReference type="PANTHER" id="PTHR11472">
    <property type="entry name" value="DNA REPAIR DEAD HELICASE RAD3/XP-D SUBFAMILY MEMBER"/>
    <property type="match status" value="1"/>
</dbReference>
<evidence type="ECO:0000313" key="7">
    <source>
        <dbReference type="Proteomes" id="UP000515789"/>
    </source>
</evidence>
<dbReference type="PANTHER" id="PTHR11472:SF34">
    <property type="entry name" value="REGULATOR OF TELOMERE ELONGATION HELICASE 1"/>
    <property type="match status" value="1"/>
</dbReference>
<dbReference type="GO" id="GO:0005524">
    <property type="term" value="F:ATP binding"/>
    <property type="evidence" value="ECO:0007669"/>
    <property type="project" value="UniProtKB-KW"/>
</dbReference>
<dbReference type="EMBL" id="CP039126">
    <property type="protein sequence ID" value="QMW76505.1"/>
    <property type="molecule type" value="Genomic_DNA"/>
</dbReference>
<dbReference type="Pfam" id="PF13307">
    <property type="entry name" value="Helicase_C_2"/>
    <property type="match status" value="1"/>
</dbReference>